<dbReference type="InterPro" id="IPR043504">
    <property type="entry name" value="Peptidase_S1_PA_chymotrypsin"/>
</dbReference>
<accession>A0A4R2H688</accession>
<evidence type="ECO:0000313" key="1">
    <source>
        <dbReference type="EMBL" id="TCO21567.1"/>
    </source>
</evidence>
<dbReference type="GO" id="GO:0006508">
    <property type="term" value="P:proteolysis"/>
    <property type="evidence" value="ECO:0007669"/>
    <property type="project" value="InterPro"/>
</dbReference>
<dbReference type="EMBL" id="SLWO01000007">
    <property type="protein sequence ID" value="TCO21567.1"/>
    <property type="molecule type" value="Genomic_DNA"/>
</dbReference>
<dbReference type="Gene3D" id="2.40.10.10">
    <property type="entry name" value="Trypsin-like serine proteases"/>
    <property type="match status" value="2"/>
</dbReference>
<dbReference type="Proteomes" id="UP000295684">
    <property type="component" value="Unassembled WGS sequence"/>
</dbReference>
<dbReference type="Pfam" id="PF13365">
    <property type="entry name" value="Trypsin_2"/>
    <property type="match status" value="1"/>
</dbReference>
<dbReference type="GO" id="GO:0004252">
    <property type="term" value="F:serine-type endopeptidase activity"/>
    <property type="evidence" value="ECO:0007669"/>
    <property type="project" value="InterPro"/>
</dbReference>
<evidence type="ECO:0000313" key="2">
    <source>
        <dbReference type="Proteomes" id="UP000295684"/>
    </source>
</evidence>
<protein>
    <submittedName>
        <fullName evidence="1">Trypsin-like peptidase</fullName>
    </submittedName>
</protein>
<comment type="caution">
    <text evidence="1">The sequence shown here is derived from an EMBL/GenBank/DDBJ whole genome shotgun (WGS) entry which is preliminary data.</text>
</comment>
<dbReference type="AlphaFoldDB" id="A0A4R2H688"/>
<dbReference type="PRINTS" id="PR00834">
    <property type="entry name" value="PROTEASES2C"/>
</dbReference>
<proteinExistence type="predicted"/>
<reference evidence="1 2" key="1">
    <citation type="submission" date="2019-03" db="EMBL/GenBank/DDBJ databases">
        <title>Genomic Encyclopedia of Type Strains, Phase IV (KMG-IV): sequencing the most valuable type-strain genomes for metagenomic binning, comparative biology and taxonomic classification.</title>
        <authorList>
            <person name="Goeker M."/>
        </authorList>
    </citation>
    <scope>NUCLEOTIDE SEQUENCE [LARGE SCALE GENOMIC DNA]</scope>
    <source>
        <strain evidence="1 2">DSM 103236</strain>
    </source>
</reference>
<dbReference type="SUPFAM" id="SSF50494">
    <property type="entry name" value="Trypsin-like serine proteases"/>
    <property type="match status" value="1"/>
</dbReference>
<dbReference type="PANTHER" id="PTHR43019:SF23">
    <property type="entry name" value="PROTEASE DO-LIKE 5, CHLOROPLASTIC"/>
    <property type="match status" value="1"/>
</dbReference>
<sequence>MPAAVKENIFSTLVIEMRNDLELDAIIEDYLLGKLNPQETEALEQLRRNDPAVDHKVVSHKFFLESMEMFAAQIRLKEQLNSIHAEINVEGLASSLRPHPSRVVQLWRKQKSAIAVAASFLVLSLVSVYSIQHNTKQKEQLVLLSNQVNKAIKTQNSLIRKINNTTTTAGKPVIQNSFGGTGFAISTNGYILTNLHVINGADSLYVQNNKGESFKVKSIYTDPQNDIAILKINDKNFSHLSSIPYTIKKNTSSIGEIVYTLGYPKDDAVLGEGYVSSKNGFVGDTTQYQVSIPVNPGNSGGPLLDANGNLVGIISGKPDQTEGAAFAIKSKYILEAMRAIPQDSLGTNRLSSNKKSMLSGLKRTKQIEKLQDYVFMIKVYN</sequence>
<dbReference type="InterPro" id="IPR009003">
    <property type="entry name" value="Peptidase_S1_PA"/>
</dbReference>
<organism evidence="1 2">
    <name type="scientific">Pedobacter psychrotolerans</name>
    <dbReference type="NCBI Taxonomy" id="1843235"/>
    <lineage>
        <taxon>Bacteria</taxon>
        <taxon>Pseudomonadati</taxon>
        <taxon>Bacteroidota</taxon>
        <taxon>Sphingobacteriia</taxon>
        <taxon>Sphingobacteriales</taxon>
        <taxon>Sphingobacteriaceae</taxon>
        <taxon>Pedobacter</taxon>
    </lineage>
</organism>
<dbReference type="PANTHER" id="PTHR43019">
    <property type="entry name" value="SERINE ENDOPROTEASE DEGS"/>
    <property type="match status" value="1"/>
</dbReference>
<dbReference type="InterPro" id="IPR001940">
    <property type="entry name" value="Peptidase_S1C"/>
</dbReference>
<gene>
    <name evidence="1" type="ORF">EV200_107163</name>
</gene>
<name>A0A4R2H688_9SPHI</name>